<name>A0ABY4FI82_9MICO</name>
<dbReference type="Gene3D" id="3.50.50.60">
    <property type="entry name" value="FAD/NAD(P)-binding domain"/>
    <property type="match status" value="1"/>
</dbReference>
<dbReference type="InterPro" id="IPR002938">
    <property type="entry name" value="FAD-bd"/>
</dbReference>
<dbReference type="InterPro" id="IPR051704">
    <property type="entry name" value="FAD_aromatic-hydroxylase"/>
</dbReference>
<feature type="compositionally biased region" description="Low complexity" evidence="1">
    <location>
        <begin position="416"/>
        <end position="428"/>
    </location>
</feature>
<dbReference type="PRINTS" id="PR00420">
    <property type="entry name" value="RNGMNOXGNASE"/>
</dbReference>
<proteinExistence type="predicted"/>
<feature type="compositionally biased region" description="Basic and acidic residues" evidence="1">
    <location>
        <begin position="429"/>
        <end position="438"/>
    </location>
</feature>
<organism evidence="3 4">
    <name type="scientific">Leucobacter allii</name>
    <dbReference type="NCBI Taxonomy" id="2932247"/>
    <lineage>
        <taxon>Bacteria</taxon>
        <taxon>Bacillati</taxon>
        <taxon>Actinomycetota</taxon>
        <taxon>Actinomycetes</taxon>
        <taxon>Micrococcales</taxon>
        <taxon>Microbacteriaceae</taxon>
        <taxon>Leucobacter</taxon>
    </lineage>
</organism>
<protein>
    <submittedName>
        <fullName evidence="3">FAD-dependent oxidoreductase</fullName>
    </submittedName>
</protein>
<evidence type="ECO:0000259" key="2">
    <source>
        <dbReference type="Pfam" id="PF01494"/>
    </source>
</evidence>
<keyword evidence="4" id="KW-1185">Reference proteome</keyword>
<dbReference type="EMBL" id="CP095045">
    <property type="protein sequence ID" value="UOQ56376.1"/>
    <property type="molecule type" value="Genomic_DNA"/>
</dbReference>
<dbReference type="PANTHER" id="PTHR46865">
    <property type="entry name" value="OXIDOREDUCTASE-RELATED"/>
    <property type="match status" value="1"/>
</dbReference>
<reference evidence="3 4" key="1">
    <citation type="submission" date="2022-04" db="EMBL/GenBank/DDBJ databases">
        <title>Leucobacter sp. isolated from rhizosphere of garlic.</title>
        <authorList>
            <person name="Won M."/>
            <person name="Lee C.-M."/>
            <person name="Woen H.-Y."/>
            <person name="Kwon S.-W."/>
        </authorList>
    </citation>
    <scope>NUCLEOTIDE SEQUENCE [LARGE SCALE GENOMIC DNA]</scope>
    <source>
        <strain evidence="3 4">H21R-40</strain>
    </source>
</reference>
<dbReference type="SUPFAM" id="SSF51905">
    <property type="entry name" value="FAD/NAD(P)-binding domain"/>
    <property type="match status" value="1"/>
</dbReference>
<feature type="region of interest" description="Disordered" evidence="1">
    <location>
        <begin position="395"/>
        <end position="438"/>
    </location>
</feature>
<dbReference type="PANTHER" id="PTHR46865:SF2">
    <property type="entry name" value="MONOOXYGENASE"/>
    <property type="match status" value="1"/>
</dbReference>
<feature type="domain" description="FAD-binding" evidence="2">
    <location>
        <begin position="8"/>
        <end position="325"/>
    </location>
</feature>
<dbReference type="RefSeq" id="WP_244726667.1">
    <property type="nucleotide sequence ID" value="NZ_CP095045.1"/>
</dbReference>
<sequence>MQNAPQKKILVVGAGFAGLSAAYWLGRHGHQVVIAERGAALRDSGAQVDLRTPGVEIVERMGLLDAVEARQVHEIGFEMIDEHGAVKSRMMANTSGTGTESITAEYEIMRGDMLRLLHDAAKDRAEFRFDAKLERYEQDDEKVTAHFADGTTEDFDLLVGADGQGSRIRKAILPAGAPDPYRRSGVHVAYWIVPRDNTDTDIATMYNAPGGRLLIRRSHSADETQIYFFLRDDSPETRAIHRKPVDEQKRFWAGKLRGAGWQADRFLHALETSDNFYCHEVVQIVADRWHQGRVVLLGDAAHGLPPAGWGVTSSIVGSYIMTHELARTPDNPSVAFARYEAAMRPFIKSKEPASFASYRILLPSTRLGIRLFHTLGQGARTIMLGISKVRARFSTATGRDSNRDRGTWTLPVYDDSPSPAGSSSMSSGEARRGGPERQ</sequence>
<accession>A0ABY4FI82</accession>
<dbReference type="InterPro" id="IPR036188">
    <property type="entry name" value="FAD/NAD-bd_sf"/>
</dbReference>
<dbReference type="Proteomes" id="UP000831786">
    <property type="component" value="Chromosome"/>
</dbReference>
<gene>
    <name evidence="3" type="ORF">MUN78_11895</name>
</gene>
<evidence type="ECO:0000256" key="1">
    <source>
        <dbReference type="SAM" id="MobiDB-lite"/>
    </source>
</evidence>
<dbReference type="Pfam" id="PF01494">
    <property type="entry name" value="FAD_binding_3"/>
    <property type="match status" value="1"/>
</dbReference>
<evidence type="ECO:0000313" key="4">
    <source>
        <dbReference type="Proteomes" id="UP000831786"/>
    </source>
</evidence>
<evidence type="ECO:0000313" key="3">
    <source>
        <dbReference type="EMBL" id="UOQ56376.1"/>
    </source>
</evidence>